<dbReference type="InterPro" id="IPR004399">
    <property type="entry name" value="HMP/HMP-P_kinase_dom"/>
</dbReference>
<dbReference type="PANTHER" id="PTHR20858">
    <property type="entry name" value="PHOSPHOMETHYLPYRIMIDINE KINASE"/>
    <property type="match status" value="1"/>
</dbReference>
<feature type="domain" description="Pyridoxamine kinase/Phosphomethylpyrimidine kinase" evidence="7">
    <location>
        <begin position="18"/>
        <end position="265"/>
    </location>
</feature>
<dbReference type="CDD" id="cd01169">
    <property type="entry name" value="HMPP_kinase"/>
    <property type="match status" value="1"/>
</dbReference>
<evidence type="ECO:0000313" key="8">
    <source>
        <dbReference type="EMBL" id="SFT09946.1"/>
    </source>
</evidence>
<evidence type="ECO:0000313" key="9">
    <source>
        <dbReference type="Proteomes" id="UP000183209"/>
    </source>
</evidence>
<evidence type="ECO:0000256" key="3">
    <source>
        <dbReference type="ARBA" id="ARBA00022679"/>
    </source>
</evidence>
<name>A0A1I6V8F1_9FLAO</name>
<accession>A0A1I6V8F1</accession>
<dbReference type="Pfam" id="PF08543">
    <property type="entry name" value="Phos_pyr_kin"/>
    <property type="match status" value="1"/>
</dbReference>
<comment type="pathway">
    <text evidence="1">Cofactor biosynthesis; thiamine diphosphate biosynthesis.</text>
</comment>
<dbReference type="PANTHER" id="PTHR20858:SF17">
    <property type="entry name" value="HYDROXYMETHYLPYRIMIDINE_PHOSPHOMETHYLPYRIMIDINE KINASE THI20-RELATED"/>
    <property type="match status" value="1"/>
</dbReference>
<dbReference type="RefSeq" id="WP_074979801.1">
    <property type="nucleotide sequence ID" value="NZ_FPAG01000008.1"/>
</dbReference>
<dbReference type="NCBIfam" id="TIGR00097">
    <property type="entry name" value="HMP-P_kinase"/>
    <property type="match status" value="1"/>
</dbReference>
<dbReference type="GO" id="GO:0009228">
    <property type="term" value="P:thiamine biosynthetic process"/>
    <property type="evidence" value="ECO:0007669"/>
    <property type="project" value="InterPro"/>
</dbReference>
<dbReference type="EC" id="2.7.1.49" evidence="2"/>
<dbReference type="EMBL" id="FPAG01000008">
    <property type="protein sequence ID" value="SFT09946.1"/>
    <property type="molecule type" value="Genomic_DNA"/>
</dbReference>
<keyword evidence="3" id="KW-0808">Transferase</keyword>
<dbReference type="InterPro" id="IPR029056">
    <property type="entry name" value="Ribokinase-like"/>
</dbReference>
<proteinExistence type="predicted"/>
<evidence type="ECO:0000256" key="1">
    <source>
        <dbReference type="ARBA" id="ARBA00004948"/>
    </source>
</evidence>
<dbReference type="Proteomes" id="UP000183209">
    <property type="component" value="Unassembled WGS sequence"/>
</dbReference>
<keyword evidence="5 8" id="KW-0418">Kinase</keyword>
<dbReference type="GO" id="GO:0008972">
    <property type="term" value="F:phosphomethylpyrimidine kinase activity"/>
    <property type="evidence" value="ECO:0007669"/>
    <property type="project" value="InterPro"/>
</dbReference>
<dbReference type="FunFam" id="3.40.1190.20:FF:000003">
    <property type="entry name" value="Phosphomethylpyrimidine kinase ThiD"/>
    <property type="match status" value="1"/>
</dbReference>
<evidence type="ECO:0000259" key="7">
    <source>
        <dbReference type="Pfam" id="PF08543"/>
    </source>
</evidence>
<dbReference type="AlphaFoldDB" id="A0A1I6V8F1"/>
<reference evidence="8 9" key="1">
    <citation type="submission" date="2016-10" db="EMBL/GenBank/DDBJ databases">
        <authorList>
            <person name="de Groot N.N."/>
        </authorList>
    </citation>
    <scope>NUCLEOTIDE SEQUENCE [LARGE SCALE GENOMIC DNA]</scope>
    <source>
        <strain evidence="8 9">CGMCC 1.6114</strain>
    </source>
</reference>
<dbReference type="Gene3D" id="3.40.1190.20">
    <property type="match status" value="1"/>
</dbReference>
<dbReference type="GO" id="GO:0005524">
    <property type="term" value="F:ATP binding"/>
    <property type="evidence" value="ECO:0007669"/>
    <property type="project" value="UniProtKB-KW"/>
</dbReference>
<keyword evidence="4" id="KW-0547">Nucleotide-binding</keyword>
<dbReference type="GO" id="GO:0008902">
    <property type="term" value="F:hydroxymethylpyrimidine kinase activity"/>
    <property type="evidence" value="ECO:0007669"/>
    <property type="project" value="UniProtKB-EC"/>
</dbReference>
<organism evidence="8 9">
    <name type="scientific">Zhouia amylolytica</name>
    <dbReference type="NCBI Taxonomy" id="376730"/>
    <lineage>
        <taxon>Bacteria</taxon>
        <taxon>Pseudomonadati</taxon>
        <taxon>Bacteroidota</taxon>
        <taxon>Flavobacteriia</taxon>
        <taxon>Flavobacteriales</taxon>
        <taxon>Flavobacteriaceae</taxon>
        <taxon>Zhouia</taxon>
    </lineage>
</organism>
<evidence type="ECO:0000256" key="6">
    <source>
        <dbReference type="ARBA" id="ARBA00022840"/>
    </source>
</evidence>
<gene>
    <name evidence="8" type="ORF">SAMN04487906_2945</name>
</gene>
<sequence>MQKEKQSIPNILTIAGSDPSGGAGIQADIKTISACGCYATSVITSLTAQNTLGVSQIQTLPYEFVQEQLNLILKDIEINAIKIGMLANAAIVEGVADCLQMHPSPLIVLDPVLISSSGKKLLAPEAVSNLVARLFPLSTLITPNIPEAETLLGEKIDENDLAGFAQKLADKFEVSVLLKGGHLSGNYTIDTLYDITQSKHSSFESRKINSSNLHGTGCTLSSAIASYLGKGYNLVSAIEKSKVFIQGAIQNADLLKAGKGNGPLHHFWSLNK</sequence>
<evidence type="ECO:0000256" key="4">
    <source>
        <dbReference type="ARBA" id="ARBA00022741"/>
    </source>
</evidence>
<dbReference type="InterPro" id="IPR013749">
    <property type="entry name" value="PM/HMP-P_kinase-1"/>
</dbReference>
<dbReference type="OrthoDB" id="9810880at2"/>
<dbReference type="GO" id="GO:0005829">
    <property type="term" value="C:cytosol"/>
    <property type="evidence" value="ECO:0007669"/>
    <property type="project" value="TreeGrafter"/>
</dbReference>
<protein>
    <recommendedName>
        <fullName evidence="2">hydroxymethylpyrimidine kinase</fullName>
        <ecNumber evidence="2">2.7.1.49</ecNumber>
    </recommendedName>
</protein>
<evidence type="ECO:0000256" key="2">
    <source>
        <dbReference type="ARBA" id="ARBA00012135"/>
    </source>
</evidence>
<evidence type="ECO:0000256" key="5">
    <source>
        <dbReference type="ARBA" id="ARBA00022777"/>
    </source>
</evidence>
<dbReference type="SUPFAM" id="SSF53613">
    <property type="entry name" value="Ribokinase-like"/>
    <property type="match status" value="1"/>
</dbReference>
<keyword evidence="6" id="KW-0067">ATP-binding</keyword>